<keyword evidence="1" id="KW-0812">Transmembrane</keyword>
<feature type="transmembrane region" description="Helical" evidence="1">
    <location>
        <begin position="181"/>
        <end position="199"/>
    </location>
</feature>
<feature type="transmembrane region" description="Helical" evidence="1">
    <location>
        <begin position="227"/>
        <end position="244"/>
    </location>
</feature>
<dbReference type="OrthoDB" id="3822725at2"/>
<sequence length="252" mass="27402">MNTLLAATTRTDTVPFLRLLRIEWRKSADTRAARWMLVVITVLVAGATAVPLLLPAQFPQAWPGYLGPAALVLALLLPVVSILTLTSEWGQRSVLVTFTQEPRRVRVVAAKVLSGILLSLLGSAYALAAAAGALALSDGLGRQVTWHLPWRYVIGLVAFVLLNSLLGMAFGALLLNTPAAIVLFFVLPTIWTLISYGWLEKAGRWLDTTQTFRYVLEADWRGHGGPILASIGFWIVLPLALGALRTARREVA</sequence>
<accession>A0A4R2HWX4</accession>
<evidence type="ECO:0000313" key="3">
    <source>
        <dbReference type="Proteomes" id="UP000294508"/>
    </source>
</evidence>
<keyword evidence="1" id="KW-0472">Membrane</keyword>
<evidence type="ECO:0008006" key="4">
    <source>
        <dbReference type="Google" id="ProtNLM"/>
    </source>
</evidence>
<dbReference type="Proteomes" id="UP000294508">
    <property type="component" value="Unassembled WGS sequence"/>
</dbReference>
<keyword evidence="1" id="KW-1133">Transmembrane helix</keyword>
<name>A0A4R2HWX4_9ACTN</name>
<dbReference type="AlphaFoldDB" id="A0A4R2HWX4"/>
<protein>
    <recommendedName>
        <fullName evidence="4">ABC-2 family transporter</fullName>
    </recommendedName>
</protein>
<feature type="transmembrane region" description="Helical" evidence="1">
    <location>
        <begin position="152"/>
        <end position="174"/>
    </location>
</feature>
<gene>
    <name evidence="2" type="ORF">EV652_101964</name>
</gene>
<feature type="transmembrane region" description="Helical" evidence="1">
    <location>
        <begin position="107"/>
        <end position="132"/>
    </location>
</feature>
<feature type="transmembrane region" description="Helical" evidence="1">
    <location>
        <begin position="35"/>
        <end position="54"/>
    </location>
</feature>
<evidence type="ECO:0000256" key="1">
    <source>
        <dbReference type="SAM" id="Phobius"/>
    </source>
</evidence>
<reference evidence="2 3" key="1">
    <citation type="journal article" date="2015" name="Stand. Genomic Sci.">
        <title>Genomic Encyclopedia of Bacterial and Archaeal Type Strains, Phase III: the genomes of soil and plant-associated and newly described type strains.</title>
        <authorList>
            <person name="Whitman W.B."/>
            <person name="Woyke T."/>
            <person name="Klenk H.P."/>
            <person name="Zhou Y."/>
            <person name="Lilburn T.G."/>
            <person name="Beck B.J."/>
            <person name="De Vos P."/>
            <person name="Vandamme P."/>
            <person name="Eisen J.A."/>
            <person name="Garrity G."/>
            <person name="Hugenholtz P."/>
            <person name="Kyrpides N.C."/>
        </authorList>
    </citation>
    <scope>NUCLEOTIDE SEQUENCE [LARGE SCALE GENOMIC DNA]</scope>
    <source>
        <strain evidence="2 3">VKM Ac-2572</strain>
    </source>
</reference>
<evidence type="ECO:0000313" key="2">
    <source>
        <dbReference type="EMBL" id="TCO36073.1"/>
    </source>
</evidence>
<feature type="transmembrane region" description="Helical" evidence="1">
    <location>
        <begin position="66"/>
        <end position="86"/>
    </location>
</feature>
<organism evidence="2 3">
    <name type="scientific">Kribbella steppae</name>
    <dbReference type="NCBI Taxonomy" id="2512223"/>
    <lineage>
        <taxon>Bacteria</taxon>
        <taxon>Bacillati</taxon>
        <taxon>Actinomycetota</taxon>
        <taxon>Actinomycetes</taxon>
        <taxon>Propionibacteriales</taxon>
        <taxon>Kribbellaceae</taxon>
        <taxon>Kribbella</taxon>
    </lineage>
</organism>
<dbReference type="RefSeq" id="WP_132207670.1">
    <property type="nucleotide sequence ID" value="NZ_SLWN01000001.1"/>
</dbReference>
<keyword evidence="3" id="KW-1185">Reference proteome</keyword>
<proteinExistence type="predicted"/>
<comment type="caution">
    <text evidence="2">The sequence shown here is derived from an EMBL/GenBank/DDBJ whole genome shotgun (WGS) entry which is preliminary data.</text>
</comment>
<dbReference type="EMBL" id="SLWN01000001">
    <property type="protein sequence ID" value="TCO36073.1"/>
    <property type="molecule type" value="Genomic_DNA"/>
</dbReference>